<keyword evidence="1" id="KW-0732">Signal</keyword>
<name>A0ABP0J2Q9_9DINO</name>
<dbReference type="CDD" id="cd00161">
    <property type="entry name" value="beta-trefoil_Ricin-like"/>
    <property type="match status" value="1"/>
</dbReference>
<dbReference type="SUPFAM" id="SSF50370">
    <property type="entry name" value="Ricin B-like lectins"/>
    <property type="match status" value="1"/>
</dbReference>
<feature type="chain" id="PRO_5045588780" evidence="1">
    <location>
        <begin position="20"/>
        <end position="285"/>
    </location>
</feature>
<evidence type="ECO:0000259" key="2">
    <source>
        <dbReference type="SMART" id="SM00458"/>
    </source>
</evidence>
<organism evidence="3 4">
    <name type="scientific">Durusdinium trenchii</name>
    <dbReference type="NCBI Taxonomy" id="1381693"/>
    <lineage>
        <taxon>Eukaryota</taxon>
        <taxon>Sar</taxon>
        <taxon>Alveolata</taxon>
        <taxon>Dinophyceae</taxon>
        <taxon>Suessiales</taxon>
        <taxon>Symbiodiniaceae</taxon>
        <taxon>Durusdinium</taxon>
    </lineage>
</organism>
<dbReference type="InterPro" id="IPR035992">
    <property type="entry name" value="Ricin_B-like_lectins"/>
</dbReference>
<dbReference type="Pfam" id="PF00652">
    <property type="entry name" value="Ricin_B_lectin"/>
    <property type="match status" value="1"/>
</dbReference>
<dbReference type="SMART" id="SM00458">
    <property type="entry name" value="RICIN"/>
    <property type="match status" value="1"/>
</dbReference>
<dbReference type="InterPro" id="IPR000772">
    <property type="entry name" value="Ricin_B_lectin"/>
</dbReference>
<accession>A0ABP0J2Q9</accession>
<dbReference type="EMBL" id="CAXAMM010005792">
    <property type="protein sequence ID" value="CAK9008632.1"/>
    <property type="molecule type" value="Genomic_DNA"/>
</dbReference>
<keyword evidence="4" id="KW-1185">Reference proteome</keyword>
<proteinExistence type="predicted"/>
<sequence>MASVARTVGLLTFFCAAEASLRSISHVRGRERRSASEEFPIHLAWSPTPNFCVSADRNRLANGVKVQLWECDNTWQSKGQNFVVDSQHRIRMHTNLDYCLVVDGDYLATGAKIQLWKCNEENPNQQWYSNLRSPISSLSKPSVCMAVDGNTAYNGAAVQLAPCQGPNALQEWTRLALGPGGRVFAVPNADGACEAPFSAVDASSEACVEAAEALRPDKGCYSRSWKSMISTEKRRSWPKGCYFYSACGGGCGLHFNPSGQGQHCPVEGDCISISVICQQTEGPVW</sequence>
<gene>
    <name evidence="3" type="ORF">SCF082_LOCUS9952</name>
</gene>
<comment type="caution">
    <text evidence="3">The sequence shown here is derived from an EMBL/GenBank/DDBJ whole genome shotgun (WGS) entry which is preliminary data.</text>
</comment>
<feature type="domain" description="Ricin B lectin" evidence="2">
    <location>
        <begin position="39"/>
        <end position="175"/>
    </location>
</feature>
<dbReference type="Proteomes" id="UP001642464">
    <property type="component" value="Unassembled WGS sequence"/>
</dbReference>
<dbReference type="PROSITE" id="PS50231">
    <property type="entry name" value="RICIN_B_LECTIN"/>
    <property type="match status" value="1"/>
</dbReference>
<dbReference type="Gene3D" id="2.80.10.50">
    <property type="match status" value="1"/>
</dbReference>
<protein>
    <submittedName>
        <fullName evidence="3">Extracellular exo-alpha-L-arabinofuranosidase (ABF) (Arabinosidase) (Arabinoxylan arabinofuranohydrolase)</fullName>
    </submittedName>
</protein>
<evidence type="ECO:0000256" key="1">
    <source>
        <dbReference type="SAM" id="SignalP"/>
    </source>
</evidence>
<evidence type="ECO:0000313" key="4">
    <source>
        <dbReference type="Proteomes" id="UP001642464"/>
    </source>
</evidence>
<evidence type="ECO:0000313" key="3">
    <source>
        <dbReference type="EMBL" id="CAK9008632.1"/>
    </source>
</evidence>
<feature type="signal peptide" evidence="1">
    <location>
        <begin position="1"/>
        <end position="19"/>
    </location>
</feature>
<reference evidence="3 4" key="1">
    <citation type="submission" date="2024-02" db="EMBL/GenBank/DDBJ databases">
        <authorList>
            <person name="Chen Y."/>
            <person name="Shah S."/>
            <person name="Dougan E. K."/>
            <person name="Thang M."/>
            <person name="Chan C."/>
        </authorList>
    </citation>
    <scope>NUCLEOTIDE SEQUENCE [LARGE SCALE GENOMIC DNA]</scope>
</reference>